<proteinExistence type="predicted"/>
<organism evidence="1 2">
    <name type="scientific">Nelumbo nucifera</name>
    <name type="common">Sacred lotus</name>
    <dbReference type="NCBI Taxonomy" id="4432"/>
    <lineage>
        <taxon>Eukaryota</taxon>
        <taxon>Viridiplantae</taxon>
        <taxon>Streptophyta</taxon>
        <taxon>Embryophyta</taxon>
        <taxon>Tracheophyta</taxon>
        <taxon>Spermatophyta</taxon>
        <taxon>Magnoliopsida</taxon>
        <taxon>Proteales</taxon>
        <taxon>Nelumbonaceae</taxon>
        <taxon>Nelumbo</taxon>
    </lineage>
</organism>
<evidence type="ECO:0000313" key="2">
    <source>
        <dbReference type="Proteomes" id="UP000607653"/>
    </source>
</evidence>
<evidence type="ECO:0000313" key="1">
    <source>
        <dbReference type="EMBL" id="DAD36802.1"/>
    </source>
</evidence>
<name>A0A822YVU3_NELNU</name>
<sequence>MGFWHVNYHPHLLTSLCPSVAKQSATLLRFWLRFPHCIEILVCASAFACGPEPKALILDYRRQDPTPFNSDPNSIMSIIE</sequence>
<reference evidence="1 2" key="1">
    <citation type="journal article" date="2020" name="Mol. Biol. Evol.">
        <title>Distinct Expression and Methylation Patterns for Genes with Different Fates following a Single Whole-Genome Duplication in Flowering Plants.</title>
        <authorList>
            <person name="Shi T."/>
            <person name="Rahmani R.S."/>
            <person name="Gugger P.F."/>
            <person name="Wang M."/>
            <person name="Li H."/>
            <person name="Zhang Y."/>
            <person name="Li Z."/>
            <person name="Wang Q."/>
            <person name="Van de Peer Y."/>
            <person name="Marchal K."/>
            <person name="Chen J."/>
        </authorList>
    </citation>
    <scope>NUCLEOTIDE SEQUENCE [LARGE SCALE GENOMIC DNA]</scope>
    <source>
        <tissue evidence="1">Leaf</tissue>
    </source>
</reference>
<dbReference type="Proteomes" id="UP000607653">
    <property type="component" value="Unassembled WGS sequence"/>
</dbReference>
<dbReference type="EMBL" id="DUZY01000004">
    <property type="protein sequence ID" value="DAD36802.1"/>
    <property type="molecule type" value="Genomic_DNA"/>
</dbReference>
<comment type="caution">
    <text evidence="1">The sequence shown here is derived from an EMBL/GenBank/DDBJ whole genome shotgun (WGS) entry which is preliminary data.</text>
</comment>
<protein>
    <submittedName>
        <fullName evidence="1">Uncharacterized protein</fullName>
    </submittedName>
</protein>
<keyword evidence="2" id="KW-1185">Reference proteome</keyword>
<accession>A0A822YVU3</accession>
<gene>
    <name evidence="1" type="ORF">HUJ06_007443</name>
</gene>
<dbReference type="AlphaFoldDB" id="A0A822YVU3"/>